<keyword evidence="5" id="KW-1185">Reference proteome</keyword>
<dbReference type="AlphaFoldDB" id="A0A2S8B0L8"/>
<dbReference type="Proteomes" id="UP000238954">
    <property type="component" value="Chromosome"/>
</dbReference>
<proteinExistence type="inferred from homology"/>
<dbReference type="RefSeq" id="WP_105999356.1">
    <property type="nucleotide sequence ID" value="NZ_CM009578.1"/>
</dbReference>
<comment type="caution">
    <text evidence="4">The sequence shown here is derived from an EMBL/GenBank/DDBJ whole genome shotgun (WGS) entry which is preliminary data.</text>
</comment>
<accession>A0A2S8B0L8</accession>
<dbReference type="InterPro" id="IPR058637">
    <property type="entry name" value="YknX-like_C"/>
</dbReference>
<feature type="chain" id="PRO_5015660308" evidence="2">
    <location>
        <begin position="28"/>
        <end position="346"/>
    </location>
</feature>
<gene>
    <name evidence="4" type="ORF">CVO77_12535</name>
</gene>
<dbReference type="NCBIfam" id="TIGR01730">
    <property type="entry name" value="RND_mfp"/>
    <property type="match status" value="1"/>
</dbReference>
<protein>
    <submittedName>
        <fullName evidence="4">Efflux RND transporter periplasmic adaptor subunit</fullName>
    </submittedName>
</protein>
<dbReference type="PANTHER" id="PTHR30469:SF15">
    <property type="entry name" value="HLYD FAMILY OF SECRETION PROTEINS"/>
    <property type="match status" value="1"/>
</dbReference>
<dbReference type="Gene3D" id="2.40.420.20">
    <property type="match status" value="1"/>
</dbReference>
<sequence>MISRKLLALPLAYGLLLSGCQSPADTAAPDPVATIDVAAVITGAIDEKLTLYGAAEANGAGKYTLSAPMEALVQAVDAPVGSQVERGQILVRLSPSPTARLDLATASATANAADLAHARARRLRTDGLVSDAEVETARAAKQAADASRASLATRNSALVLRAPASGTVEVIGASAGELVAAGATIVSLVKEGDLRARFGVDPAIARRIPQRSYVEITAAGSKAAFNVPILSVDSVVDPVTKLASVYVQIPDESGVGAGESLTGRVLLANIAGGMTIPYTALLDDGGQPFVFVIVQNVAKRRDIVVGPRTGDRIAVTSGLKPGDRVATVGVTALEDGMKVRIQAAKK</sequence>
<dbReference type="Gene3D" id="1.10.287.470">
    <property type="entry name" value="Helix hairpin bin"/>
    <property type="match status" value="1"/>
</dbReference>
<organism evidence="4 5">
    <name type="scientific">Sphingopyxis lindanitolerans</name>
    <dbReference type="NCBI Taxonomy" id="2054227"/>
    <lineage>
        <taxon>Bacteria</taxon>
        <taxon>Pseudomonadati</taxon>
        <taxon>Pseudomonadota</taxon>
        <taxon>Alphaproteobacteria</taxon>
        <taxon>Sphingomonadales</taxon>
        <taxon>Sphingomonadaceae</taxon>
        <taxon>Sphingopyxis</taxon>
    </lineage>
</organism>
<comment type="similarity">
    <text evidence="1">Belongs to the membrane fusion protein (MFP) (TC 8.A.1) family.</text>
</comment>
<dbReference type="Gene3D" id="2.40.50.100">
    <property type="match status" value="1"/>
</dbReference>
<dbReference type="Gene3D" id="2.40.30.170">
    <property type="match status" value="1"/>
</dbReference>
<dbReference type="EMBL" id="PHFW01000003">
    <property type="protein sequence ID" value="PQM25934.1"/>
    <property type="molecule type" value="Genomic_DNA"/>
</dbReference>
<evidence type="ECO:0000259" key="3">
    <source>
        <dbReference type="Pfam" id="PF25989"/>
    </source>
</evidence>
<dbReference type="SUPFAM" id="SSF111369">
    <property type="entry name" value="HlyD-like secretion proteins"/>
    <property type="match status" value="1"/>
</dbReference>
<feature type="domain" description="YknX-like C-terminal permuted SH3-like" evidence="3">
    <location>
        <begin position="274"/>
        <end position="340"/>
    </location>
</feature>
<dbReference type="GO" id="GO:0015562">
    <property type="term" value="F:efflux transmembrane transporter activity"/>
    <property type="evidence" value="ECO:0007669"/>
    <property type="project" value="TreeGrafter"/>
</dbReference>
<evidence type="ECO:0000313" key="5">
    <source>
        <dbReference type="Proteomes" id="UP000238954"/>
    </source>
</evidence>
<dbReference type="PROSITE" id="PS51257">
    <property type="entry name" value="PROKAR_LIPOPROTEIN"/>
    <property type="match status" value="1"/>
</dbReference>
<dbReference type="PANTHER" id="PTHR30469">
    <property type="entry name" value="MULTIDRUG RESISTANCE PROTEIN MDTA"/>
    <property type="match status" value="1"/>
</dbReference>
<dbReference type="Pfam" id="PF25989">
    <property type="entry name" value="YknX_C"/>
    <property type="match status" value="1"/>
</dbReference>
<evidence type="ECO:0000313" key="4">
    <source>
        <dbReference type="EMBL" id="PQM25934.1"/>
    </source>
</evidence>
<name>A0A2S8B0L8_9SPHN</name>
<reference evidence="5" key="1">
    <citation type="submission" date="2017-11" db="EMBL/GenBank/DDBJ databases">
        <title>The complete genome sequence of Sphingopyxis pomeranensis sp. nov. strain WS5A3p.</title>
        <authorList>
            <person name="Kaminski M.A."/>
        </authorList>
    </citation>
    <scope>NUCLEOTIDE SEQUENCE [LARGE SCALE GENOMIC DNA]</scope>
    <source>
        <strain evidence="5">WS5A3p</strain>
    </source>
</reference>
<keyword evidence="2" id="KW-0732">Signal</keyword>
<dbReference type="OrthoDB" id="34181at2"/>
<feature type="signal peptide" evidence="2">
    <location>
        <begin position="1"/>
        <end position="27"/>
    </location>
</feature>
<evidence type="ECO:0000256" key="2">
    <source>
        <dbReference type="SAM" id="SignalP"/>
    </source>
</evidence>
<evidence type="ECO:0000256" key="1">
    <source>
        <dbReference type="ARBA" id="ARBA00009477"/>
    </source>
</evidence>
<dbReference type="InterPro" id="IPR006143">
    <property type="entry name" value="RND_pump_MFP"/>
</dbReference>
<dbReference type="GO" id="GO:1990281">
    <property type="term" value="C:efflux pump complex"/>
    <property type="evidence" value="ECO:0007669"/>
    <property type="project" value="TreeGrafter"/>
</dbReference>